<feature type="transmembrane region" description="Helical" evidence="1">
    <location>
        <begin position="953"/>
        <end position="973"/>
    </location>
</feature>
<evidence type="ECO:0000313" key="2">
    <source>
        <dbReference type="EMBL" id="MBS2962389.1"/>
    </source>
</evidence>
<comment type="caution">
    <text evidence="2">The sequence shown here is derived from an EMBL/GenBank/DDBJ whole genome shotgun (WGS) entry which is preliminary data.</text>
</comment>
<gene>
    <name evidence="2" type="ORF">KGA66_04985</name>
</gene>
<keyword evidence="1" id="KW-1133">Transmembrane helix</keyword>
<feature type="transmembrane region" description="Helical" evidence="1">
    <location>
        <begin position="776"/>
        <end position="797"/>
    </location>
</feature>
<organism evidence="2 3">
    <name type="scientific">Actinocrinis puniceicyclus</name>
    <dbReference type="NCBI Taxonomy" id="977794"/>
    <lineage>
        <taxon>Bacteria</taxon>
        <taxon>Bacillati</taxon>
        <taxon>Actinomycetota</taxon>
        <taxon>Actinomycetes</taxon>
        <taxon>Catenulisporales</taxon>
        <taxon>Actinospicaceae</taxon>
        <taxon>Actinocrinis</taxon>
    </lineage>
</organism>
<dbReference type="Proteomes" id="UP000677913">
    <property type="component" value="Unassembled WGS sequence"/>
</dbReference>
<keyword evidence="1" id="KW-0472">Membrane</keyword>
<keyword evidence="3" id="KW-1185">Reference proteome</keyword>
<sequence length="1311" mass="141964">MNDNSAYASAWDAHIAGLQKERRAVRAARDQQVEALYPHARTFVLKIAEPVLDTPGADVDDVPGTLTLVTPDHRDPARDQFYVGPHPVLGRNLTWNKHFEELDFTTSDGTRGLRGHLRLTHSRLRAFGILTIGGNDYSVEYEVPPQRYTVKVAKDAAYLAGDNATITWDTESDRWRNAAWSADPVLEFTYGVNGEEIIGDEKVYTFIASFKDAATGRDWIPDAFTYSGYLTQNLKLGFALVGGTKAPVGPGADYFPYALSSKMSEFAYDFDGGMVIGSAGYGGTCYGVIGTWARRPAAGLYLLEGDGHTAHASVHDGALYVGGQRVPHSALEGDTLSWSGLYQDLADAAGLPSAGHLVFSADGSEVTASSFKVTGRRVTPDEALEKVDADESALPVLRAALRHSRSLHAEPGHELRDLIAMSQYSVDSQGRYFDAVQQGSMDDFYIILQNYMDQNLRKQFFNPGPPPPLDQDLYAIAHITGTKGTDPIPWYGSLSVPYTACALSKFSSDPAAALINGRRAEAWLTQATSGGDVMAAQGPLLYQRRYQEKYNNLDWFLVDQKTNAAKYAPIIDAQVEKWIADAKAEAIGTPEEMAKLEKQMRDLGKYAKDHDQYWAFAIYTYTTTPGYLNMLQTILLTGGGYDGSEFSQRVQRTVALLNVLDTTSNFSQQYGYLLQLFQLGSILPQLFDFSSDLSGFSFAVKQIVDKFIEQYIDSPDPKMREAAQQLQQNATQDLIDKVLQILHASAAVGHGVYEWVHIASRFENTFGRVFAHIPAAVGKLIALAGAGAMIGFFVLGASDFGQLSPAEQALVVVGGANAVAQLVLPILQRGLALGAVWDPSVRWWSNLRKFFSPKLIDDALTKTTSTARIWLMSNKGTAVGYRVPIKQAFAARSLFTAHSNVPFSQRFKLTVMGRNLGQFTARLLGSAFAIIGIVLSSIALSQENEPLELAANILFLTASVLELVAIVGGWAVAGSAVAVGGMLVSTIFAIVSVVGVIALVAGIILIAIMMSRPTESPVETFAKSSGTFYMPFKTAIEYFQVYQPAGQPQRAGVAVLAGGDAGKALKIGSDGSARVAPYDGTGHTAFYLSIDSTGRVQIGAPILDSKNVPVLYALAVEDTGAVAAKSASGKDASLDAHLLWYTEVVGEGTYEESASGTRDLRAAPFKLYTALNDGTAKRRYLDVDGAGGWTLREGDGVVVTLKMEVVKPGELTMADVTWYTVEHDQRADPALQVPGSLPHRWTIEPALPEGLEFLPEEGAVQMRKGVDVPPAEKKTYKLTCSNDIGTVSAEFSLAVLVPEYEPAVERELVAV</sequence>
<accession>A0A8J7WMY7</accession>
<name>A0A8J7WMY7_9ACTN</name>
<evidence type="ECO:0000256" key="1">
    <source>
        <dbReference type="SAM" id="Phobius"/>
    </source>
</evidence>
<dbReference type="EMBL" id="JAGSXH010000010">
    <property type="protein sequence ID" value="MBS2962389.1"/>
    <property type="molecule type" value="Genomic_DNA"/>
</dbReference>
<proteinExistence type="predicted"/>
<reference evidence="2" key="1">
    <citation type="submission" date="2021-04" db="EMBL/GenBank/DDBJ databases">
        <title>Genome based classification of Actinospica acidithermotolerans sp. nov., an actinobacterium isolated from an Indonesian hot spring.</title>
        <authorList>
            <person name="Kusuma A.B."/>
            <person name="Putra K.E."/>
            <person name="Nafisah S."/>
            <person name="Loh J."/>
            <person name="Nouioui I."/>
            <person name="Goodfellow M."/>
        </authorList>
    </citation>
    <scope>NUCLEOTIDE SEQUENCE</scope>
    <source>
        <strain evidence="2">DSM 45618</strain>
    </source>
</reference>
<keyword evidence="1" id="KW-0812">Transmembrane</keyword>
<evidence type="ECO:0000313" key="3">
    <source>
        <dbReference type="Proteomes" id="UP000677913"/>
    </source>
</evidence>
<protein>
    <submittedName>
        <fullName evidence="2">Uncharacterized protein</fullName>
    </submittedName>
</protein>
<dbReference type="RefSeq" id="WP_211464986.1">
    <property type="nucleotide sequence ID" value="NZ_JAGSXH010000010.1"/>
</dbReference>
<feature type="transmembrane region" description="Helical" evidence="1">
    <location>
        <begin position="919"/>
        <end position="941"/>
    </location>
</feature>
<feature type="transmembrane region" description="Helical" evidence="1">
    <location>
        <begin position="979"/>
        <end position="1008"/>
    </location>
</feature>